<gene>
    <name evidence="4" type="ORF">SUTH_01735</name>
</gene>
<feature type="domain" description="HD-GYP" evidence="3">
    <location>
        <begin position="318"/>
        <end position="524"/>
    </location>
</feature>
<dbReference type="Proteomes" id="UP000031637">
    <property type="component" value="Chromosome"/>
</dbReference>
<dbReference type="PANTHER" id="PTHR45228">
    <property type="entry name" value="CYCLIC DI-GMP PHOSPHODIESTERASE TM_0186-RELATED"/>
    <property type="match status" value="1"/>
</dbReference>
<dbReference type="HOGENOM" id="CLU_000445_92_10_4"/>
<dbReference type="RefSeq" id="WP_041098591.1">
    <property type="nucleotide sequence ID" value="NZ_AP012547.1"/>
</dbReference>
<organism evidence="4 5">
    <name type="scientific">Sulfuritalea hydrogenivorans sk43H</name>
    <dbReference type="NCBI Taxonomy" id="1223802"/>
    <lineage>
        <taxon>Bacteria</taxon>
        <taxon>Pseudomonadati</taxon>
        <taxon>Pseudomonadota</taxon>
        <taxon>Betaproteobacteria</taxon>
        <taxon>Nitrosomonadales</taxon>
        <taxon>Sterolibacteriaceae</taxon>
        <taxon>Sulfuritalea</taxon>
    </lineage>
</organism>
<evidence type="ECO:0000256" key="1">
    <source>
        <dbReference type="PROSITE-ProRule" id="PRU00169"/>
    </source>
</evidence>
<dbReference type="Gene3D" id="3.40.50.2300">
    <property type="match status" value="1"/>
</dbReference>
<proteinExistence type="predicted"/>
<accession>W0SEY7</accession>
<dbReference type="CDD" id="cd00077">
    <property type="entry name" value="HDc"/>
    <property type="match status" value="1"/>
</dbReference>
<keyword evidence="1" id="KW-0597">Phosphoprotein</keyword>
<dbReference type="InterPro" id="IPR001789">
    <property type="entry name" value="Sig_transdc_resp-reg_receiver"/>
</dbReference>
<reference evidence="4 5" key="1">
    <citation type="journal article" date="2014" name="Syst. Appl. Microbiol.">
        <title>Complete genomes of freshwater sulfur oxidizers Sulfuricella denitrificans skB26 and Sulfuritalea hydrogenivorans sk43H: genetic insights into the sulfur oxidation pathway of betaproteobacteria.</title>
        <authorList>
            <person name="Watanabe T."/>
            <person name="Kojima H."/>
            <person name="Fukui M."/>
        </authorList>
    </citation>
    <scope>NUCLEOTIDE SEQUENCE [LARGE SCALE GENOMIC DNA]</scope>
    <source>
        <strain evidence="4">DSM22779</strain>
    </source>
</reference>
<evidence type="ECO:0000259" key="3">
    <source>
        <dbReference type="PROSITE" id="PS51832"/>
    </source>
</evidence>
<dbReference type="OrthoDB" id="9787688at2"/>
<feature type="domain" description="Response regulatory" evidence="2">
    <location>
        <begin position="32"/>
        <end position="156"/>
    </location>
</feature>
<dbReference type="Pfam" id="PF11849">
    <property type="entry name" value="DUF3369"/>
    <property type="match status" value="1"/>
</dbReference>
<dbReference type="KEGG" id="shd:SUTH_01735"/>
<dbReference type="Pfam" id="PF13487">
    <property type="entry name" value="HD_5"/>
    <property type="match status" value="1"/>
</dbReference>
<dbReference type="GO" id="GO:0000160">
    <property type="term" value="P:phosphorelay signal transduction system"/>
    <property type="evidence" value="ECO:0007669"/>
    <property type="project" value="InterPro"/>
</dbReference>
<dbReference type="InterPro" id="IPR003607">
    <property type="entry name" value="HD/PDEase_dom"/>
</dbReference>
<feature type="modified residue" description="4-aspartylphosphate" evidence="1">
    <location>
        <position position="87"/>
    </location>
</feature>
<dbReference type="InterPro" id="IPR052020">
    <property type="entry name" value="Cyclic_di-GMP/3'3'-cGAMP_PDE"/>
</dbReference>
<dbReference type="GO" id="GO:0008081">
    <property type="term" value="F:phosphoric diester hydrolase activity"/>
    <property type="evidence" value="ECO:0007669"/>
    <property type="project" value="UniProtKB-ARBA"/>
</dbReference>
<name>W0SEY7_9PROT</name>
<evidence type="ECO:0000259" key="2">
    <source>
        <dbReference type="PROSITE" id="PS50110"/>
    </source>
</evidence>
<dbReference type="PROSITE" id="PS51832">
    <property type="entry name" value="HD_GYP"/>
    <property type="match status" value="1"/>
</dbReference>
<evidence type="ECO:0000313" key="5">
    <source>
        <dbReference type="Proteomes" id="UP000031637"/>
    </source>
</evidence>
<protein>
    <submittedName>
        <fullName evidence="4">Putative response regulator</fullName>
    </submittedName>
</protein>
<dbReference type="PROSITE" id="PS50110">
    <property type="entry name" value="RESPONSE_REGULATORY"/>
    <property type="match status" value="1"/>
</dbReference>
<dbReference type="InterPro" id="IPR021800">
    <property type="entry name" value="DUF3369"/>
</dbReference>
<dbReference type="SUPFAM" id="SSF52172">
    <property type="entry name" value="CheY-like"/>
    <property type="match status" value="1"/>
</dbReference>
<dbReference type="STRING" id="1223802.SUTH_01735"/>
<dbReference type="SUPFAM" id="SSF109604">
    <property type="entry name" value="HD-domain/PDEase-like"/>
    <property type="match status" value="1"/>
</dbReference>
<dbReference type="InterPro" id="IPR011006">
    <property type="entry name" value="CheY-like_superfamily"/>
</dbReference>
<sequence length="524" mass="58536">MSNDAPDASREDENFRFLDEGVRTTSKGTPWKIVIADDDRDIHLTTRMVLKDFEFQGRGLEFLHAYDGDTACELIKANPDTAILLLDVVMERPDAGLTAVRRIRDELGNRMLRIILRTGQPGHAPEREVVLKYHINDYKSKLELTVDKLYTSLVSALRSFEDLQAIESHRVGLVKVLDAASNMDFRSQNLFVSGLLTQLGTLLGVSREDLLLLIRRRHEDGRDVVMAAVSGRNPVMGAKIEDLLDAEALHYLARVFSSGVPHVGEKHSMFLVPLPDLMDVAVYIGGTRRIDESELELMTVFCRKIVLAYQNFEFVEHARLDQYAEIALLATVTGRAPFLTIPYIASHGRLSRDIAQHMIEQGSLRTSYSRFPELIERAAMFADIGNDSLPSGVLEKPAELTPSEREIVRTHPERGHRLLQELHSTLAVGRVIGLAREIALTHHERFDGTGYPSGLRGRNIPVAGRIVAVANSYTAMTSNRPWRVGFTHEQALAMMQAESKAAFDPEVIDALVAVVDGFRQRKAG</sequence>
<keyword evidence="5" id="KW-1185">Reference proteome</keyword>
<dbReference type="PANTHER" id="PTHR45228:SF9">
    <property type="entry name" value="3'3'-CGAMP-SPECIFIC PHOSPHODIESTERASE 2"/>
    <property type="match status" value="1"/>
</dbReference>
<dbReference type="EMBL" id="AP012547">
    <property type="protein sequence ID" value="BAO29527.1"/>
    <property type="molecule type" value="Genomic_DNA"/>
</dbReference>
<dbReference type="Gene3D" id="1.10.3210.10">
    <property type="entry name" value="Hypothetical protein af1432"/>
    <property type="match status" value="1"/>
</dbReference>
<dbReference type="AlphaFoldDB" id="W0SEY7"/>
<evidence type="ECO:0000313" key="4">
    <source>
        <dbReference type="EMBL" id="BAO29527.1"/>
    </source>
</evidence>
<dbReference type="InterPro" id="IPR037522">
    <property type="entry name" value="HD_GYP_dom"/>
</dbReference>